<dbReference type="Proteomes" id="UP001314635">
    <property type="component" value="Unassembled WGS sequence"/>
</dbReference>
<dbReference type="SUPFAM" id="SSF47413">
    <property type="entry name" value="lambda repressor-like DNA-binding domains"/>
    <property type="match status" value="1"/>
</dbReference>
<dbReference type="InterPro" id="IPR001387">
    <property type="entry name" value="Cro/C1-type_HTH"/>
</dbReference>
<feature type="domain" description="HTH cro/C1-type" evidence="1">
    <location>
        <begin position="28"/>
        <end position="63"/>
    </location>
</feature>
<keyword evidence="3" id="KW-1185">Reference proteome</keyword>
<protein>
    <submittedName>
        <fullName evidence="2">Helix-turn-helix domain-containing protein</fullName>
    </submittedName>
</protein>
<organism evidence="2 3">
    <name type="scientific">Bradyrhizobium denitrificans</name>
    <dbReference type="NCBI Taxonomy" id="2734912"/>
    <lineage>
        <taxon>Bacteria</taxon>
        <taxon>Pseudomonadati</taxon>
        <taxon>Pseudomonadota</taxon>
        <taxon>Alphaproteobacteria</taxon>
        <taxon>Hyphomicrobiales</taxon>
        <taxon>Nitrobacteraceae</taxon>
        <taxon>Bradyrhizobium</taxon>
    </lineage>
</organism>
<evidence type="ECO:0000313" key="3">
    <source>
        <dbReference type="Proteomes" id="UP001314635"/>
    </source>
</evidence>
<proteinExistence type="predicted"/>
<dbReference type="Gene3D" id="1.10.260.40">
    <property type="entry name" value="lambda repressor-like DNA-binding domains"/>
    <property type="match status" value="1"/>
</dbReference>
<reference evidence="3" key="1">
    <citation type="journal article" date="2021" name="ISME J.">
        <title>Evolutionary origin and ecological implication of a unique nif island in free-living Bradyrhizobium lineages.</title>
        <authorList>
            <person name="Tao J."/>
        </authorList>
    </citation>
    <scope>NUCLEOTIDE SEQUENCE [LARGE SCALE GENOMIC DNA]</scope>
    <source>
        <strain evidence="3">SZCCT0094</strain>
    </source>
</reference>
<dbReference type="Pfam" id="PF01381">
    <property type="entry name" value="HTH_3"/>
    <property type="match status" value="1"/>
</dbReference>
<dbReference type="EMBL" id="JAFCLK010000075">
    <property type="protein sequence ID" value="MBR1141556.1"/>
    <property type="molecule type" value="Genomic_DNA"/>
</dbReference>
<dbReference type="CDD" id="cd00093">
    <property type="entry name" value="HTH_XRE"/>
    <property type="match status" value="1"/>
</dbReference>
<dbReference type="PROSITE" id="PS50943">
    <property type="entry name" value="HTH_CROC1"/>
    <property type="match status" value="1"/>
</dbReference>
<evidence type="ECO:0000259" key="1">
    <source>
        <dbReference type="PROSITE" id="PS50943"/>
    </source>
</evidence>
<dbReference type="SMART" id="SM00530">
    <property type="entry name" value="HTH_XRE"/>
    <property type="match status" value="1"/>
</dbReference>
<evidence type="ECO:0000313" key="2">
    <source>
        <dbReference type="EMBL" id="MBR1141556.1"/>
    </source>
</evidence>
<accession>A0ABS5GLV6</accession>
<sequence length="88" mass="10189">MRWERISPTYDHRATSRLHKRPKNKIDVRAIRVDLDMTQEEFAGRCGFSVNTLCHWEQGSRQPEGPTRAYLLAIERAPKAVQKALQAV</sequence>
<comment type="caution">
    <text evidence="2">The sequence shown here is derived from an EMBL/GenBank/DDBJ whole genome shotgun (WGS) entry which is preliminary data.</text>
</comment>
<gene>
    <name evidence="2" type="ORF">JQ619_38015</name>
</gene>
<dbReference type="InterPro" id="IPR010982">
    <property type="entry name" value="Lambda_DNA-bd_dom_sf"/>
</dbReference>
<name>A0ABS5GLV6_9BRAD</name>